<dbReference type="AlphaFoldDB" id="A0A1G2JP49"/>
<evidence type="ECO:0000313" key="3">
    <source>
        <dbReference type="Proteomes" id="UP000178935"/>
    </source>
</evidence>
<proteinExistence type="predicted"/>
<name>A0A1G2JP49_9BACT</name>
<evidence type="ECO:0000313" key="2">
    <source>
        <dbReference type="EMBL" id="OGZ88926.1"/>
    </source>
</evidence>
<evidence type="ECO:0000256" key="1">
    <source>
        <dbReference type="SAM" id="MobiDB-lite"/>
    </source>
</evidence>
<sequence length="695" mass="80488">MQEDINNLKKIIEKRGAKKKLIEIFKDDVDGLVKIIDAQNLALHEGAKNSLILSRDELAVLEGVRDQIYKDSGNGEVKEAVELEDDQGVDLTESVGKEQKKIAKQEVLDNIKQLYNIFENMEKGISPSDDDIELANEILKVIKDRGFYFKKPKELEIAKKLERLANYVYIGPEPSPFVSAVHRMAEVAGKKDIEELEDARKDLLDAYKKQTIGGDLDTEAKEKAKEEIEDSLFPGRVGKLDQKNRERLLDFYTEKLKEKKYIEIALACWDKLSDQDKAEKIAIFGTKAKAEKKAKQKFINELEDKRIKLNGRFKDWNKKHKDMGREIEFDKESYYGFLESNRAPEDILNLTEKKSDGNFYFKEREIEDLRNNVASMKDYFNANARRESVQLLNERIKNSKEKFQNVKNEKARELVKDAIKDEWISRAIARLKKDKPEIADQIDGEYLFDNFDKIKFDKKSTKKDQEEIKRYLDKKYNVLVLPEDDDLLDLEELEAEPKKSSDDEDFILAPSPDSEDREIDLDLPDWETPEFEAEQMARKSPNPDNKDFSLASGNYAGQVEGIDKRDSLIKENINRANNFEELYEFLDSKGMIGGYGVQDIEKGIQALRDVARLLIEEHNFTEIEVESEIENSMAGINTITRMYGLREKVKELLIIEIQRMIKDRDSKRGLFNKAMGWLLPIDQIKGVFKNKKADK</sequence>
<reference evidence="2 3" key="1">
    <citation type="journal article" date="2016" name="Nat. Commun.">
        <title>Thousands of microbial genomes shed light on interconnected biogeochemical processes in an aquifer system.</title>
        <authorList>
            <person name="Anantharaman K."/>
            <person name="Brown C.T."/>
            <person name="Hug L.A."/>
            <person name="Sharon I."/>
            <person name="Castelle C.J."/>
            <person name="Probst A.J."/>
            <person name="Thomas B.C."/>
            <person name="Singh A."/>
            <person name="Wilkins M.J."/>
            <person name="Karaoz U."/>
            <person name="Brodie E.L."/>
            <person name="Williams K.H."/>
            <person name="Hubbard S.S."/>
            <person name="Banfield J.F."/>
        </authorList>
    </citation>
    <scope>NUCLEOTIDE SEQUENCE [LARGE SCALE GENOMIC DNA]</scope>
</reference>
<comment type="caution">
    <text evidence="2">The sequence shown here is derived from an EMBL/GenBank/DDBJ whole genome shotgun (WGS) entry which is preliminary data.</text>
</comment>
<protein>
    <submittedName>
        <fullName evidence="2">Uncharacterized protein</fullName>
    </submittedName>
</protein>
<dbReference type="EMBL" id="MHPU01000014">
    <property type="protein sequence ID" value="OGZ88926.1"/>
    <property type="molecule type" value="Genomic_DNA"/>
</dbReference>
<dbReference type="Proteomes" id="UP000178935">
    <property type="component" value="Unassembled WGS sequence"/>
</dbReference>
<feature type="region of interest" description="Disordered" evidence="1">
    <location>
        <begin position="495"/>
        <end position="520"/>
    </location>
</feature>
<organism evidence="2 3">
    <name type="scientific">Candidatus Staskawiczbacteria bacterium RIFOXYD1_FULL_32_13</name>
    <dbReference type="NCBI Taxonomy" id="1802234"/>
    <lineage>
        <taxon>Bacteria</taxon>
        <taxon>Candidatus Staskawicziibacteriota</taxon>
    </lineage>
</organism>
<accession>A0A1G2JP49</accession>
<gene>
    <name evidence="2" type="ORF">A2561_00190</name>
</gene>